<feature type="chain" id="PRO_5020349645" description="Yeast cell wall synthesis Kre9/Knh1-like N-terminal domain-containing protein" evidence="3">
    <location>
        <begin position="20"/>
        <end position="270"/>
    </location>
</feature>
<evidence type="ECO:0000256" key="2">
    <source>
        <dbReference type="SAM" id="MobiDB-lite"/>
    </source>
</evidence>
<dbReference type="InterPro" id="IPR018466">
    <property type="entry name" value="Kre9/Knh1-like_N"/>
</dbReference>
<organism evidence="5 6">
    <name type="scientific">Cryomyces minteri</name>
    <dbReference type="NCBI Taxonomy" id="331657"/>
    <lineage>
        <taxon>Eukaryota</taxon>
        <taxon>Fungi</taxon>
        <taxon>Dikarya</taxon>
        <taxon>Ascomycota</taxon>
        <taxon>Pezizomycotina</taxon>
        <taxon>Dothideomycetes</taxon>
        <taxon>Dothideomycetes incertae sedis</taxon>
        <taxon>Cryomyces</taxon>
    </lineage>
</organism>
<feature type="signal peptide" evidence="3">
    <location>
        <begin position="1"/>
        <end position="19"/>
    </location>
</feature>
<accession>A0A4U0WF63</accession>
<reference evidence="5 6" key="1">
    <citation type="submission" date="2017-03" db="EMBL/GenBank/DDBJ databases">
        <title>Genomes of endolithic fungi from Antarctica.</title>
        <authorList>
            <person name="Coleine C."/>
            <person name="Masonjones S."/>
            <person name="Stajich J.E."/>
        </authorList>
    </citation>
    <scope>NUCLEOTIDE SEQUENCE [LARGE SCALE GENOMIC DNA]</scope>
    <source>
        <strain evidence="5 6">CCFEE 5187</strain>
    </source>
</reference>
<keyword evidence="1 3" id="KW-0732">Signal</keyword>
<evidence type="ECO:0000256" key="1">
    <source>
        <dbReference type="ARBA" id="ARBA00022729"/>
    </source>
</evidence>
<evidence type="ECO:0000259" key="4">
    <source>
        <dbReference type="Pfam" id="PF10342"/>
    </source>
</evidence>
<dbReference type="PANTHER" id="PTHR40633:SF6">
    <property type="entry name" value="MATRIX PROTEIN, PUTATIVE (AFU_ORTHOLOGUE AFUA_8G05410)-RELATED"/>
    <property type="match status" value="1"/>
</dbReference>
<dbReference type="STRING" id="331657.A0A4U0WF63"/>
<dbReference type="AlphaFoldDB" id="A0A4U0WF63"/>
<evidence type="ECO:0000313" key="5">
    <source>
        <dbReference type="EMBL" id="TKA60115.1"/>
    </source>
</evidence>
<comment type="caution">
    <text evidence="5">The sequence shown here is derived from an EMBL/GenBank/DDBJ whole genome shotgun (WGS) entry which is preliminary data.</text>
</comment>
<evidence type="ECO:0000256" key="3">
    <source>
        <dbReference type="SAM" id="SignalP"/>
    </source>
</evidence>
<dbReference type="Proteomes" id="UP000308768">
    <property type="component" value="Unassembled WGS sequence"/>
</dbReference>
<sequence>MFFTKALLFGASLVGAVIAQSSTLAFTSVPAIVTAGQPANISYTAADATSPVTITLRKGDPNNLATIAVLTSSSTGGSYIWIPDKSLANAKDYALQITQGVSAINYSGLITLVGSDASAVASASAASSSSSAAAAAVTSSVSVSSQVQSILSAIASYNSSLVAITATSNATTSTIKPTAPVVASTAGTGIPMSRNTTMSMATLTASSSDSASVMTTTVAASTTTRTAGSSSTGSSANAATSSPSAKSGASGLSSPLALALCVFAAIAYLN</sequence>
<dbReference type="PANTHER" id="PTHR40633">
    <property type="entry name" value="MATRIX PROTEIN, PUTATIVE (AFU_ORTHOLOGUE AFUA_8G05410)-RELATED"/>
    <property type="match status" value="1"/>
</dbReference>
<name>A0A4U0WF63_9PEZI</name>
<proteinExistence type="predicted"/>
<evidence type="ECO:0000313" key="6">
    <source>
        <dbReference type="Proteomes" id="UP000308768"/>
    </source>
</evidence>
<feature type="region of interest" description="Disordered" evidence="2">
    <location>
        <begin position="222"/>
        <end position="244"/>
    </location>
</feature>
<keyword evidence="6" id="KW-1185">Reference proteome</keyword>
<feature type="domain" description="Yeast cell wall synthesis Kre9/Knh1-like N-terminal" evidence="4">
    <location>
        <begin position="32"/>
        <end position="109"/>
    </location>
</feature>
<dbReference type="EMBL" id="NAJN01001914">
    <property type="protein sequence ID" value="TKA60115.1"/>
    <property type="molecule type" value="Genomic_DNA"/>
</dbReference>
<dbReference type="OrthoDB" id="5589325at2759"/>
<gene>
    <name evidence="5" type="ORF">B0A49_10842</name>
</gene>
<protein>
    <recommendedName>
        <fullName evidence="4">Yeast cell wall synthesis Kre9/Knh1-like N-terminal domain-containing protein</fullName>
    </recommendedName>
</protein>
<dbReference type="Pfam" id="PF10342">
    <property type="entry name" value="Kre9_KNH"/>
    <property type="match status" value="1"/>
</dbReference>
<dbReference type="InterPro" id="IPR052982">
    <property type="entry name" value="SRP1/TIP1-like"/>
</dbReference>